<feature type="transmembrane region" description="Helical" evidence="1">
    <location>
        <begin position="12"/>
        <end position="34"/>
    </location>
</feature>
<dbReference type="Pfam" id="PF12146">
    <property type="entry name" value="Hydrolase_4"/>
    <property type="match status" value="1"/>
</dbReference>
<name>A0A8A3P9J8_9HELO</name>
<sequence>MSSLAPIFRKAYFSLFFALFFYALALVALTNPWLQRHVMYVHKLHLPQAWATDVDKPEKFGFAKNQVSPFNFSTPDGETLYAWHVMPLGLYAKHESEILKQSSGFVDDISLTKGFELLRGDPDARLIINFHGTFGNVAQGERTSSYRAMPDGSTSNIHILAIDYRGFGRSTGFPTEEGLIIDGMAAVDWAMKVAKVPSSRIVILGQSLGTAVACGVVESFAMQGIEFAGVVLVAGFTDVSNLLVSYSIAGWIPVLSPLRSYPALQKLFISYVNDKWPSKSRLTNFVQISKRVRLFIIHALDDYEIPWYHSQGLFAAAANGTMESGIDSELLEKMKARNTIDMGDGAFIATWKTGNDKIIRQEVVGHGGRHFSTKDALILLIGSLAHSTVLTYAPLSLAVFKAFGLDHGGVLP</sequence>
<dbReference type="PANTHER" id="PTHR12277">
    <property type="entry name" value="ALPHA/BETA HYDROLASE DOMAIN-CONTAINING PROTEIN"/>
    <property type="match status" value="1"/>
</dbReference>
<dbReference type="AlphaFoldDB" id="A0A8A3P9J8"/>
<accession>A0A8A3P9J8</accession>
<dbReference type="Gene3D" id="3.40.50.1820">
    <property type="entry name" value="alpha/beta hydrolase"/>
    <property type="match status" value="1"/>
</dbReference>
<dbReference type="InterPro" id="IPR029058">
    <property type="entry name" value="AB_hydrolase_fold"/>
</dbReference>
<keyword evidence="1" id="KW-1133">Transmembrane helix</keyword>
<gene>
    <name evidence="3" type="ORF">DSL72_000417</name>
</gene>
<keyword evidence="1" id="KW-0472">Membrane</keyword>
<keyword evidence="1" id="KW-0812">Transmembrane</keyword>
<evidence type="ECO:0000313" key="3">
    <source>
        <dbReference type="EMBL" id="QSZ30859.1"/>
    </source>
</evidence>
<dbReference type="OrthoDB" id="446723at2759"/>
<reference evidence="3" key="1">
    <citation type="submission" date="2020-10" db="EMBL/GenBank/DDBJ databases">
        <title>Genome Sequence of Monilinia vaccinii-corymbosi Sheds Light on Mummy Berry Disease Infection of Blueberry and Mating Type.</title>
        <authorList>
            <person name="Yow A.G."/>
            <person name="Zhang Y."/>
            <person name="Bansal K."/>
            <person name="Eacker S.M."/>
            <person name="Sullivan S."/>
            <person name="Liachko I."/>
            <person name="Cubeta M.A."/>
            <person name="Rollins J.A."/>
            <person name="Ashrafi H."/>
        </authorList>
    </citation>
    <scope>NUCLEOTIDE SEQUENCE</scope>
    <source>
        <strain evidence="3">RL-1</strain>
    </source>
</reference>
<dbReference type="InterPro" id="IPR022742">
    <property type="entry name" value="Hydrolase_4"/>
</dbReference>
<organism evidence="3 4">
    <name type="scientific">Monilinia vaccinii-corymbosi</name>
    <dbReference type="NCBI Taxonomy" id="61207"/>
    <lineage>
        <taxon>Eukaryota</taxon>
        <taxon>Fungi</taxon>
        <taxon>Dikarya</taxon>
        <taxon>Ascomycota</taxon>
        <taxon>Pezizomycotina</taxon>
        <taxon>Leotiomycetes</taxon>
        <taxon>Helotiales</taxon>
        <taxon>Sclerotiniaceae</taxon>
        <taxon>Monilinia</taxon>
    </lineage>
</organism>
<protein>
    <recommendedName>
        <fullName evidence="2">Serine aminopeptidase S33 domain-containing protein</fullName>
    </recommendedName>
</protein>
<dbReference type="EMBL" id="CP063406">
    <property type="protein sequence ID" value="QSZ30859.1"/>
    <property type="molecule type" value="Genomic_DNA"/>
</dbReference>
<evidence type="ECO:0000259" key="2">
    <source>
        <dbReference type="Pfam" id="PF12146"/>
    </source>
</evidence>
<evidence type="ECO:0000256" key="1">
    <source>
        <dbReference type="SAM" id="Phobius"/>
    </source>
</evidence>
<dbReference type="Proteomes" id="UP000672032">
    <property type="component" value="Chromosome 2"/>
</dbReference>
<proteinExistence type="predicted"/>
<feature type="domain" description="Serine aminopeptidase S33" evidence="2">
    <location>
        <begin position="155"/>
        <end position="248"/>
    </location>
</feature>
<dbReference type="SUPFAM" id="SSF53474">
    <property type="entry name" value="alpha/beta-Hydrolases"/>
    <property type="match status" value="1"/>
</dbReference>
<evidence type="ECO:0000313" key="4">
    <source>
        <dbReference type="Proteomes" id="UP000672032"/>
    </source>
</evidence>
<keyword evidence="4" id="KW-1185">Reference proteome</keyword>
<dbReference type="PANTHER" id="PTHR12277:SF81">
    <property type="entry name" value="PROTEIN ABHD13"/>
    <property type="match status" value="1"/>
</dbReference>